<dbReference type="InterPro" id="IPR052728">
    <property type="entry name" value="O2_lipid_transport_reg"/>
</dbReference>
<reference evidence="2" key="2">
    <citation type="submission" date="2020-05" db="UniProtKB">
        <authorList>
            <consortium name="EnsemblMetazoa"/>
        </authorList>
    </citation>
    <scope>IDENTIFICATION</scope>
    <source>
        <strain evidence="2">maculatus3</strain>
    </source>
</reference>
<proteinExistence type="predicted"/>
<evidence type="ECO:0000256" key="1">
    <source>
        <dbReference type="SAM" id="Phobius"/>
    </source>
</evidence>
<name>A0A182SM26_9DIPT</name>
<dbReference type="VEuPathDB" id="VectorBase:AMAM009471"/>
<keyword evidence="1" id="KW-1133">Transmembrane helix</keyword>
<dbReference type="EnsemblMetazoa" id="AMAM009471-RA">
    <property type="protein sequence ID" value="AMAM009471-PA"/>
    <property type="gene ID" value="AMAM009471"/>
</dbReference>
<keyword evidence="1" id="KW-0472">Membrane</keyword>
<reference evidence="3" key="1">
    <citation type="submission" date="2013-09" db="EMBL/GenBank/DDBJ databases">
        <title>The Genome Sequence of Anopheles maculatus species B.</title>
        <authorList>
            <consortium name="The Broad Institute Genomics Platform"/>
            <person name="Neafsey D.E."/>
            <person name="Besansky N."/>
            <person name="Howell P."/>
            <person name="Walton C."/>
            <person name="Young S.K."/>
            <person name="Zeng Q."/>
            <person name="Gargeya S."/>
            <person name="Fitzgerald M."/>
            <person name="Haas B."/>
            <person name="Abouelleil A."/>
            <person name="Allen A.W."/>
            <person name="Alvarado L."/>
            <person name="Arachchi H.M."/>
            <person name="Berlin A.M."/>
            <person name="Chapman S.B."/>
            <person name="Gainer-Dewar J."/>
            <person name="Goldberg J."/>
            <person name="Griggs A."/>
            <person name="Gujja S."/>
            <person name="Hansen M."/>
            <person name="Howarth C."/>
            <person name="Imamovic A."/>
            <person name="Ireland A."/>
            <person name="Larimer J."/>
            <person name="McCowan C."/>
            <person name="Murphy C."/>
            <person name="Pearson M."/>
            <person name="Poon T.W."/>
            <person name="Priest M."/>
            <person name="Roberts A."/>
            <person name="Saif S."/>
            <person name="Shea T."/>
            <person name="Sisk P."/>
            <person name="Sykes S."/>
            <person name="Wortman J."/>
            <person name="Nusbaum C."/>
            <person name="Birren B."/>
        </authorList>
    </citation>
    <scope>NUCLEOTIDE SEQUENCE [LARGE SCALE GENOMIC DNA]</scope>
    <source>
        <strain evidence="3">maculatus3</strain>
    </source>
</reference>
<evidence type="ECO:0008006" key="4">
    <source>
        <dbReference type="Google" id="ProtNLM"/>
    </source>
</evidence>
<evidence type="ECO:0000313" key="2">
    <source>
        <dbReference type="EnsemblMetazoa" id="AMAM009471-PA"/>
    </source>
</evidence>
<organism evidence="2 3">
    <name type="scientific">Anopheles maculatus</name>
    <dbReference type="NCBI Taxonomy" id="74869"/>
    <lineage>
        <taxon>Eukaryota</taxon>
        <taxon>Metazoa</taxon>
        <taxon>Ecdysozoa</taxon>
        <taxon>Arthropoda</taxon>
        <taxon>Hexapoda</taxon>
        <taxon>Insecta</taxon>
        <taxon>Pterygota</taxon>
        <taxon>Neoptera</taxon>
        <taxon>Endopterygota</taxon>
        <taxon>Diptera</taxon>
        <taxon>Nematocera</taxon>
        <taxon>Culicoidea</taxon>
        <taxon>Culicidae</taxon>
        <taxon>Anophelinae</taxon>
        <taxon>Anopheles</taxon>
        <taxon>Anopheles maculatus group</taxon>
    </lineage>
</organism>
<dbReference type="AlphaFoldDB" id="A0A182SM26"/>
<sequence>MRCIITPRGDIRKFLSTRFLTTLGKLTYSAYVLHDVVMRFILLNESYNTRISPPTFFMYVYIVTVLAFIGGLVVFLVIEQPMIQLLKPVINKICPVRKVPEKLDQKEQ</sequence>
<keyword evidence="3" id="KW-1185">Reference proteome</keyword>
<dbReference type="PANTHER" id="PTHR11161">
    <property type="entry name" value="O-ACYLTRANSFERASE"/>
    <property type="match status" value="1"/>
</dbReference>
<evidence type="ECO:0000313" key="3">
    <source>
        <dbReference type="Proteomes" id="UP000075901"/>
    </source>
</evidence>
<protein>
    <recommendedName>
        <fullName evidence="4">Acyltransferase 3 domain-containing protein</fullName>
    </recommendedName>
</protein>
<dbReference type="Proteomes" id="UP000075901">
    <property type="component" value="Unassembled WGS sequence"/>
</dbReference>
<dbReference type="PANTHER" id="PTHR11161:SF22">
    <property type="entry name" value="ACYLTRANSFERASE 3 DOMAIN-CONTAINING PROTEIN-RELATED"/>
    <property type="match status" value="1"/>
</dbReference>
<accession>A0A182SM26</accession>
<feature type="transmembrane region" description="Helical" evidence="1">
    <location>
        <begin position="56"/>
        <end position="78"/>
    </location>
</feature>
<keyword evidence="1" id="KW-0812">Transmembrane</keyword>